<reference evidence="3" key="2">
    <citation type="submission" date="2023-05" db="EMBL/GenBank/DDBJ databases">
        <authorList>
            <consortium name="Lawrence Berkeley National Laboratory"/>
            <person name="Steindorff A."/>
            <person name="Hensen N."/>
            <person name="Bonometti L."/>
            <person name="Westerberg I."/>
            <person name="Brannstrom I.O."/>
            <person name="Guillou S."/>
            <person name="Cros-Aarteil S."/>
            <person name="Calhoun S."/>
            <person name="Haridas S."/>
            <person name="Kuo A."/>
            <person name="Mondo S."/>
            <person name="Pangilinan J."/>
            <person name="Riley R."/>
            <person name="Labutti K."/>
            <person name="Andreopoulos B."/>
            <person name="Lipzen A."/>
            <person name="Chen C."/>
            <person name="Yanf M."/>
            <person name="Daum C."/>
            <person name="Ng V."/>
            <person name="Clum A."/>
            <person name="Ohm R."/>
            <person name="Martin F."/>
            <person name="Silar P."/>
            <person name="Natvig D."/>
            <person name="Lalanne C."/>
            <person name="Gautier V."/>
            <person name="Ament-Velasquez S.L."/>
            <person name="Kruys A."/>
            <person name="Hutchinson M.I."/>
            <person name="Powell A.J."/>
            <person name="Barry K."/>
            <person name="Miller A.N."/>
            <person name="Grigoriev I.V."/>
            <person name="Debuchy R."/>
            <person name="Gladieux P."/>
            <person name="Thoren M.H."/>
            <person name="Johannesson H."/>
        </authorList>
    </citation>
    <scope>NUCLEOTIDE SEQUENCE</scope>
    <source>
        <strain evidence="3">CBS 359.72</strain>
    </source>
</reference>
<feature type="region of interest" description="Disordered" evidence="1">
    <location>
        <begin position="71"/>
        <end position="95"/>
    </location>
</feature>
<evidence type="ECO:0000313" key="4">
    <source>
        <dbReference type="Proteomes" id="UP001303647"/>
    </source>
</evidence>
<name>A0AAN7CX85_9PEZI</name>
<evidence type="ECO:0000313" key="3">
    <source>
        <dbReference type="EMBL" id="KAK4248817.1"/>
    </source>
</evidence>
<dbReference type="SUPFAM" id="SSF52799">
    <property type="entry name" value="(Phosphotyrosine protein) phosphatases II"/>
    <property type="match status" value="1"/>
</dbReference>
<dbReference type="PROSITE" id="PS50056">
    <property type="entry name" value="TYR_PHOSPHATASE_2"/>
    <property type="match status" value="1"/>
</dbReference>
<feature type="domain" description="Tyrosine specific protein phosphatases" evidence="2">
    <location>
        <begin position="162"/>
        <end position="232"/>
    </location>
</feature>
<dbReference type="InterPro" id="IPR026893">
    <property type="entry name" value="Tyr/Ser_Pase_IphP-type"/>
</dbReference>
<dbReference type="Pfam" id="PF13350">
    <property type="entry name" value="Y_phosphatase3"/>
    <property type="match status" value="1"/>
</dbReference>
<evidence type="ECO:0000259" key="2">
    <source>
        <dbReference type="PROSITE" id="PS50056"/>
    </source>
</evidence>
<accession>A0AAN7CX85</accession>
<dbReference type="InterPro" id="IPR016130">
    <property type="entry name" value="Tyr_Pase_AS"/>
</dbReference>
<dbReference type="EMBL" id="MU857632">
    <property type="protein sequence ID" value="KAK4248817.1"/>
    <property type="molecule type" value="Genomic_DNA"/>
</dbReference>
<dbReference type="PROSITE" id="PS00383">
    <property type="entry name" value="TYR_PHOSPHATASE_1"/>
    <property type="match status" value="1"/>
</dbReference>
<dbReference type="AlphaFoldDB" id="A0AAN7CX85"/>
<dbReference type="InterPro" id="IPR029021">
    <property type="entry name" value="Prot-tyrosine_phosphatase-like"/>
</dbReference>
<dbReference type="GO" id="GO:0004721">
    <property type="term" value="F:phosphoprotein phosphatase activity"/>
    <property type="evidence" value="ECO:0007669"/>
    <property type="project" value="InterPro"/>
</dbReference>
<reference evidence="3" key="1">
    <citation type="journal article" date="2023" name="Mol. Phylogenet. Evol.">
        <title>Genome-scale phylogeny and comparative genomics of the fungal order Sordariales.</title>
        <authorList>
            <person name="Hensen N."/>
            <person name="Bonometti L."/>
            <person name="Westerberg I."/>
            <person name="Brannstrom I.O."/>
            <person name="Guillou S."/>
            <person name="Cros-Aarteil S."/>
            <person name="Calhoun S."/>
            <person name="Haridas S."/>
            <person name="Kuo A."/>
            <person name="Mondo S."/>
            <person name="Pangilinan J."/>
            <person name="Riley R."/>
            <person name="LaButti K."/>
            <person name="Andreopoulos B."/>
            <person name="Lipzen A."/>
            <person name="Chen C."/>
            <person name="Yan M."/>
            <person name="Daum C."/>
            <person name="Ng V."/>
            <person name="Clum A."/>
            <person name="Steindorff A."/>
            <person name="Ohm R.A."/>
            <person name="Martin F."/>
            <person name="Silar P."/>
            <person name="Natvig D.O."/>
            <person name="Lalanne C."/>
            <person name="Gautier V."/>
            <person name="Ament-Velasquez S.L."/>
            <person name="Kruys A."/>
            <person name="Hutchinson M.I."/>
            <person name="Powell A.J."/>
            <person name="Barry K."/>
            <person name="Miller A.N."/>
            <person name="Grigoriev I.V."/>
            <person name="Debuchy R."/>
            <person name="Gladieux P."/>
            <person name="Hiltunen Thoren M."/>
            <person name="Johannesson H."/>
        </authorList>
    </citation>
    <scope>NUCLEOTIDE SEQUENCE</scope>
    <source>
        <strain evidence="3">CBS 359.72</strain>
    </source>
</reference>
<dbReference type="InterPro" id="IPR000387">
    <property type="entry name" value="Tyr_Pase_dom"/>
</dbReference>
<comment type="caution">
    <text evidence="3">The sequence shown here is derived from an EMBL/GenBank/DDBJ whole genome shotgun (WGS) entry which is preliminary data.</text>
</comment>
<dbReference type="Proteomes" id="UP001303647">
    <property type="component" value="Unassembled WGS sequence"/>
</dbReference>
<proteinExistence type="predicted"/>
<keyword evidence="4" id="KW-1185">Reference proteome</keyword>
<dbReference type="Gene3D" id="3.90.190.10">
    <property type="entry name" value="Protein tyrosine phosphatase superfamily"/>
    <property type="match status" value="1"/>
</dbReference>
<evidence type="ECO:0000256" key="1">
    <source>
        <dbReference type="SAM" id="MobiDB-lite"/>
    </source>
</evidence>
<sequence length="300" mass="32038">MTTTTTTASVPDRDFLLALAQTDAFTPLPATSLEAVLSSPPFVPVPGTFNARDLGLVPGSPIRSGRLYRTGVFSSSSSSPSSSSSTADSRSELEPGLGLGVGRMFDLRTAGERARRPELVVDGVEAVWIAPDEGGEAAPGLKDFEEGEGEKGMVRMYLGVMRLYRRGIRRLLEQVGEGWDRGAVLFHCNAGRDRTGVVAAILLSLAGASGETIALDYMLSRIGIEPAKDQLLAYVTKGPMAASLDSPGFRNMANLRLSCWEAFVRAVDAEYGGFEGYVRATLGFSEEEVAKIKNNLVLPN</sequence>
<organism evidence="3 4">
    <name type="scientific">Corynascus novoguineensis</name>
    <dbReference type="NCBI Taxonomy" id="1126955"/>
    <lineage>
        <taxon>Eukaryota</taxon>
        <taxon>Fungi</taxon>
        <taxon>Dikarya</taxon>
        <taxon>Ascomycota</taxon>
        <taxon>Pezizomycotina</taxon>
        <taxon>Sordariomycetes</taxon>
        <taxon>Sordariomycetidae</taxon>
        <taxon>Sordariales</taxon>
        <taxon>Chaetomiaceae</taxon>
        <taxon>Corynascus</taxon>
    </lineage>
</organism>
<feature type="compositionally biased region" description="Low complexity" evidence="1">
    <location>
        <begin position="74"/>
        <end position="88"/>
    </location>
</feature>
<gene>
    <name evidence="3" type="ORF">C7999DRAFT_13268</name>
</gene>
<protein>
    <submittedName>
        <fullName evidence="3">Protein-tyrosine phosphatase-like protein</fullName>
    </submittedName>
</protein>